<organism evidence="1 2">
    <name type="scientific">Trifolium medium</name>
    <dbReference type="NCBI Taxonomy" id="97028"/>
    <lineage>
        <taxon>Eukaryota</taxon>
        <taxon>Viridiplantae</taxon>
        <taxon>Streptophyta</taxon>
        <taxon>Embryophyta</taxon>
        <taxon>Tracheophyta</taxon>
        <taxon>Spermatophyta</taxon>
        <taxon>Magnoliopsida</taxon>
        <taxon>eudicotyledons</taxon>
        <taxon>Gunneridae</taxon>
        <taxon>Pentapetalae</taxon>
        <taxon>rosids</taxon>
        <taxon>fabids</taxon>
        <taxon>Fabales</taxon>
        <taxon>Fabaceae</taxon>
        <taxon>Papilionoideae</taxon>
        <taxon>50 kb inversion clade</taxon>
        <taxon>NPAAA clade</taxon>
        <taxon>Hologalegina</taxon>
        <taxon>IRL clade</taxon>
        <taxon>Trifolieae</taxon>
        <taxon>Trifolium</taxon>
    </lineage>
</organism>
<reference evidence="1 2" key="1">
    <citation type="journal article" date="2018" name="Front. Plant Sci.">
        <title>Red Clover (Trifolium pratense) and Zigzag Clover (T. medium) - A Picture of Genomic Similarities and Differences.</title>
        <authorList>
            <person name="Dluhosova J."/>
            <person name="Istvanek J."/>
            <person name="Nedelnik J."/>
            <person name="Repkova J."/>
        </authorList>
    </citation>
    <scope>NUCLEOTIDE SEQUENCE [LARGE SCALE GENOMIC DNA]</scope>
    <source>
        <strain evidence="2">cv. 10/8</strain>
        <tissue evidence="1">Leaf</tissue>
    </source>
</reference>
<dbReference type="EMBL" id="LXQA011388620">
    <property type="protein sequence ID" value="MCI95500.1"/>
    <property type="molecule type" value="Genomic_DNA"/>
</dbReference>
<keyword evidence="2" id="KW-1185">Reference proteome</keyword>
<comment type="caution">
    <text evidence="1">The sequence shown here is derived from an EMBL/GenBank/DDBJ whole genome shotgun (WGS) entry which is preliminary data.</text>
</comment>
<evidence type="ECO:0000313" key="1">
    <source>
        <dbReference type="EMBL" id="MCI95500.1"/>
    </source>
</evidence>
<proteinExistence type="predicted"/>
<name>A0A392W9V7_9FABA</name>
<dbReference type="AlphaFoldDB" id="A0A392W9V7"/>
<accession>A0A392W9V7</accession>
<evidence type="ECO:0000313" key="2">
    <source>
        <dbReference type="Proteomes" id="UP000265520"/>
    </source>
</evidence>
<dbReference type="Proteomes" id="UP000265520">
    <property type="component" value="Unassembled WGS sequence"/>
</dbReference>
<sequence>MLNIPYASTGGSLIEVLCSGQKFYA</sequence>
<feature type="non-terminal residue" evidence="1">
    <location>
        <position position="25"/>
    </location>
</feature>
<protein>
    <submittedName>
        <fullName evidence="1">Uncharacterized protein</fullName>
    </submittedName>
</protein>